<gene>
    <name evidence="2" type="ORF">FPZ44_15865</name>
</gene>
<feature type="domain" description="N-acetyltransferase" evidence="1">
    <location>
        <begin position="1"/>
        <end position="153"/>
    </location>
</feature>
<reference evidence="2 3" key="1">
    <citation type="submission" date="2019-07" db="EMBL/GenBank/DDBJ databases">
        <authorList>
            <person name="Kim J."/>
        </authorList>
    </citation>
    <scope>NUCLEOTIDE SEQUENCE [LARGE SCALE GENOMIC DNA]</scope>
    <source>
        <strain evidence="2 3">N4</strain>
    </source>
</reference>
<dbReference type="Pfam" id="PF13527">
    <property type="entry name" value="Acetyltransf_9"/>
    <property type="match status" value="1"/>
</dbReference>
<dbReference type="InterPro" id="IPR000182">
    <property type="entry name" value="GNAT_dom"/>
</dbReference>
<evidence type="ECO:0000313" key="3">
    <source>
        <dbReference type="Proteomes" id="UP000318102"/>
    </source>
</evidence>
<dbReference type="GO" id="GO:0016747">
    <property type="term" value="F:acyltransferase activity, transferring groups other than amino-acyl groups"/>
    <property type="evidence" value="ECO:0007669"/>
    <property type="project" value="InterPro"/>
</dbReference>
<evidence type="ECO:0000313" key="2">
    <source>
        <dbReference type="EMBL" id="TVX94399.1"/>
    </source>
</evidence>
<sequence>MIIRVETPQDYAQVYALHDMAFNNKDNESALVERIRKSDTFVPELSLVAVEGEEIIGHVLLSKAHVVTPSGSKQEVLALAPIGVKPSHQKYGVGSKLIVEGMKRAAELAYPLVLLIGHPDYYPKFGFVPARSYGLDLKQFLVPDNVFMVRELQEGQLGTIQGELQYPACFMG</sequence>
<dbReference type="AlphaFoldDB" id="A0A559J3E5"/>
<comment type="caution">
    <text evidence="2">The sequence shown here is derived from an EMBL/GenBank/DDBJ whole genome shotgun (WGS) entry which is preliminary data.</text>
</comment>
<proteinExistence type="predicted"/>
<keyword evidence="3" id="KW-1185">Reference proteome</keyword>
<protein>
    <submittedName>
        <fullName evidence="2">N-acetyltransferase</fullName>
    </submittedName>
</protein>
<dbReference type="SUPFAM" id="SSF55729">
    <property type="entry name" value="Acyl-CoA N-acyltransferases (Nat)"/>
    <property type="match status" value="1"/>
</dbReference>
<dbReference type="CDD" id="cd04301">
    <property type="entry name" value="NAT_SF"/>
    <property type="match status" value="1"/>
</dbReference>
<organism evidence="2 3">
    <name type="scientific">Paenibacillus agilis</name>
    <dbReference type="NCBI Taxonomy" id="3020863"/>
    <lineage>
        <taxon>Bacteria</taxon>
        <taxon>Bacillati</taxon>
        <taxon>Bacillota</taxon>
        <taxon>Bacilli</taxon>
        <taxon>Bacillales</taxon>
        <taxon>Paenibacillaceae</taxon>
        <taxon>Paenibacillus</taxon>
    </lineage>
</organism>
<accession>A0A559J3E5</accession>
<evidence type="ECO:0000259" key="1">
    <source>
        <dbReference type="PROSITE" id="PS51186"/>
    </source>
</evidence>
<name>A0A559J3E5_9BACL</name>
<dbReference type="EMBL" id="VNJK01000001">
    <property type="protein sequence ID" value="TVX94399.1"/>
    <property type="molecule type" value="Genomic_DNA"/>
</dbReference>
<dbReference type="PROSITE" id="PS51186">
    <property type="entry name" value="GNAT"/>
    <property type="match status" value="1"/>
</dbReference>
<dbReference type="Gene3D" id="3.40.630.30">
    <property type="match status" value="1"/>
</dbReference>
<dbReference type="Proteomes" id="UP000318102">
    <property type="component" value="Unassembled WGS sequence"/>
</dbReference>
<dbReference type="InterPro" id="IPR016181">
    <property type="entry name" value="Acyl_CoA_acyltransferase"/>
</dbReference>
<dbReference type="OrthoDB" id="9797178at2"/>
<dbReference type="RefSeq" id="WP_144991504.1">
    <property type="nucleotide sequence ID" value="NZ_VNJK01000001.1"/>
</dbReference>